<dbReference type="InterPro" id="IPR036047">
    <property type="entry name" value="F-box-like_dom_sf"/>
</dbReference>
<dbReference type="SUPFAM" id="SSF52047">
    <property type="entry name" value="RNI-like"/>
    <property type="match status" value="1"/>
</dbReference>
<dbReference type="Proteomes" id="UP000006671">
    <property type="component" value="Unassembled WGS sequence"/>
</dbReference>
<dbReference type="AlphaFoldDB" id="D2W2M1"/>
<dbReference type="GeneID" id="8859960"/>
<evidence type="ECO:0000313" key="2">
    <source>
        <dbReference type="Proteomes" id="UP000006671"/>
    </source>
</evidence>
<dbReference type="VEuPathDB" id="AmoebaDB:NAEGRDRAFT_75638"/>
<dbReference type="SUPFAM" id="SSF81383">
    <property type="entry name" value="F-box domain"/>
    <property type="match status" value="1"/>
</dbReference>
<keyword evidence="2" id="KW-1185">Reference proteome</keyword>
<dbReference type="InterPro" id="IPR032675">
    <property type="entry name" value="LRR_dom_sf"/>
</dbReference>
<protein>
    <submittedName>
        <fullName evidence="1">Predicted protein</fullName>
    </submittedName>
</protein>
<dbReference type="InterPro" id="IPR001611">
    <property type="entry name" value="Leu-rich_rpt"/>
</dbReference>
<dbReference type="InParanoid" id="D2W2M1"/>
<sequence>MTEPAAKKMKITPQQEHSINSIPDDVFSHKIFPFLSGNDLFNNQRLVCSSWNNRVLATRCSIRVCLTDEESIRKFIASAEGGLFKNVVGLVLRAEGFGSTSFEKIVNLDWPCLTALDVSDNDIGSAGIEQLSKGNIKGLTSLKIFNNNIGEEGAKFVLSGNLSGLTTLNYQSVARKGQDKFFAMTDHFCGDTPFTVHSFDNSDEFTEYIFKYYLDYWKHYGSDSLDLDDYEQEDDEEPNEPILREKVYALTFGKIADMAVNEVGGMVFNECERESIVATIYGQELTAELLSNSDESTPFVMDIKSSCNHETIQIIGKSKFLKHVAEYLGGEDEDEDEQSDEKLFERISQKIGENIASDDGDECLVAVCIGEVINCEFVLLK</sequence>
<dbReference type="Pfam" id="PF13516">
    <property type="entry name" value="LRR_6"/>
    <property type="match status" value="2"/>
</dbReference>
<reference evidence="1 2" key="1">
    <citation type="journal article" date="2010" name="Cell">
        <title>The genome of Naegleria gruberi illuminates early eukaryotic versatility.</title>
        <authorList>
            <person name="Fritz-Laylin L.K."/>
            <person name="Prochnik S.E."/>
            <person name="Ginger M.L."/>
            <person name="Dacks J.B."/>
            <person name="Carpenter M.L."/>
            <person name="Field M.C."/>
            <person name="Kuo A."/>
            <person name="Paredez A."/>
            <person name="Chapman J."/>
            <person name="Pham J."/>
            <person name="Shu S."/>
            <person name="Neupane R."/>
            <person name="Cipriano M."/>
            <person name="Mancuso J."/>
            <person name="Tu H."/>
            <person name="Salamov A."/>
            <person name="Lindquist E."/>
            <person name="Shapiro H."/>
            <person name="Lucas S."/>
            <person name="Grigoriev I.V."/>
            <person name="Cande W.Z."/>
            <person name="Fulton C."/>
            <person name="Rokhsar D.S."/>
            <person name="Dawson S.C."/>
        </authorList>
    </citation>
    <scope>NUCLEOTIDE SEQUENCE [LARGE SCALE GENOMIC DNA]</scope>
    <source>
        <strain evidence="1 2">NEG-M</strain>
    </source>
</reference>
<name>D2W2M1_NAEGR</name>
<dbReference type="EMBL" id="GG738927">
    <property type="protein sequence ID" value="EFC36640.1"/>
    <property type="molecule type" value="Genomic_DNA"/>
</dbReference>
<evidence type="ECO:0000313" key="1">
    <source>
        <dbReference type="EMBL" id="EFC36640.1"/>
    </source>
</evidence>
<dbReference type="Gene3D" id="3.80.10.10">
    <property type="entry name" value="Ribonuclease Inhibitor"/>
    <property type="match status" value="1"/>
</dbReference>
<organism evidence="2">
    <name type="scientific">Naegleria gruberi</name>
    <name type="common">Amoeba</name>
    <dbReference type="NCBI Taxonomy" id="5762"/>
    <lineage>
        <taxon>Eukaryota</taxon>
        <taxon>Discoba</taxon>
        <taxon>Heterolobosea</taxon>
        <taxon>Tetramitia</taxon>
        <taxon>Eutetramitia</taxon>
        <taxon>Vahlkampfiidae</taxon>
        <taxon>Naegleria</taxon>
    </lineage>
</organism>
<gene>
    <name evidence="1" type="ORF">NAEGRDRAFT_75638</name>
</gene>
<dbReference type="RefSeq" id="XP_002669384.1">
    <property type="nucleotide sequence ID" value="XM_002669338.1"/>
</dbReference>
<dbReference type="KEGG" id="ngr:NAEGRDRAFT_75638"/>
<proteinExistence type="predicted"/>
<accession>D2W2M1</accession>